<dbReference type="EMBL" id="WAEM01000004">
    <property type="protein sequence ID" value="KAB1155681.1"/>
    <property type="molecule type" value="Genomic_DNA"/>
</dbReference>
<keyword evidence="2" id="KW-1185">Reference proteome</keyword>
<accession>A0A7J5ADL7</accession>
<dbReference type="Proteomes" id="UP000490922">
    <property type="component" value="Unassembled WGS sequence"/>
</dbReference>
<evidence type="ECO:0000313" key="2">
    <source>
        <dbReference type="Proteomes" id="UP000490922"/>
    </source>
</evidence>
<dbReference type="RefSeq" id="WP_151107510.1">
    <property type="nucleotide sequence ID" value="NZ_WAEM01000004.1"/>
</dbReference>
<sequence>MLQSTINYLGAQILGISWQVWSRCILQSDIARYKAIFNWIASCPAMSGFPLPSGLGSNVWDSL</sequence>
<evidence type="ECO:0000313" key="1">
    <source>
        <dbReference type="EMBL" id="KAB1155681.1"/>
    </source>
</evidence>
<organism evidence="1 2">
    <name type="scientific">Flavobacterium luteum</name>
    <dbReference type="NCBI Taxonomy" id="2026654"/>
    <lineage>
        <taxon>Bacteria</taxon>
        <taxon>Pseudomonadati</taxon>
        <taxon>Bacteroidota</taxon>
        <taxon>Flavobacteriia</taxon>
        <taxon>Flavobacteriales</taxon>
        <taxon>Flavobacteriaceae</taxon>
        <taxon>Flavobacterium</taxon>
    </lineage>
</organism>
<gene>
    <name evidence="1" type="ORF">F6464_09150</name>
</gene>
<protein>
    <submittedName>
        <fullName evidence="1">Uncharacterized protein</fullName>
    </submittedName>
</protein>
<comment type="caution">
    <text evidence="1">The sequence shown here is derived from an EMBL/GenBank/DDBJ whole genome shotgun (WGS) entry which is preliminary data.</text>
</comment>
<dbReference type="AlphaFoldDB" id="A0A7J5ADL7"/>
<dbReference type="OrthoDB" id="9815614at2"/>
<name>A0A7J5ADL7_9FLAO</name>
<proteinExistence type="predicted"/>
<reference evidence="1 2" key="1">
    <citation type="submission" date="2019-09" db="EMBL/GenBank/DDBJ databases">
        <title>Flavobacterium sp. nov., isolated from glacier ice.</title>
        <authorList>
            <person name="Liu Q."/>
        </authorList>
    </citation>
    <scope>NUCLEOTIDE SEQUENCE [LARGE SCALE GENOMIC DNA]</scope>
    <source>
        <strain evidence="1 2">NBRC 112527</strain>
    </source>
</reference>